<protein>
    <recommendedName>
        <fullName evidence="3">F-box domain-containing protein</fullName>
    </recommendedName>
</protein>
<proteinExistence type="predicted"/>
<dbReference type="EMBL" id="JACGCI010000003">
    <property type="protein sequence ID" value="KAF6764699.1"/>
    <property type="molecule type" value="Genomic_DNA"/>
</dbReference>
<dbReference type="AlphaFoldDB" id="A0A8H6IHS4"/>
<reference evidence="1 2" key="1">
    <citation type="submission" date="2020-07" db="EMBL/GenBank/DDBJ databases">
        <title>Comparative genomics of pyrophilous fungi reveals a link between fire events and developmental genes.</title>
        <authorList>
            <consortium name="DOE Joint Genome Institute"/>
            <person name="Steindorff A.S."/>
            <person name="Carver A."/>
            <person name="Calhoun S."/>
            <person name="Stillman K."/>
            <person name="Liu H."/>
            <person name="Lipzen A."/>
            <person name="Pangilinan J."/>
            <person name="Labutti K."/>
            <person name="Bruns T.D."/>
            <person name="Grigoriev I.V."/>
        </authorList>
    </citation>
    <scope>NUCLEOTIDE SEQUENCE [LARGE SCALE GENOMIC DNA]</scope>
    <source>
        <strain evidence="1 2">CBS 144469</strain>
    </source>
</reference>
<dbReference type="InterPro" id="IPR032675">
    <property type="entry name" value="LRR_dom_sf"/>
</dbReference>
<dbReference type="SUPFAM" id="SSF52058">
    <property type="entry name" value="L domain-like"/>
    <property type="match status" value="1"/>
</dbReference>
<dbReference type="OrthoDB" id="3365698at2759"/>
<keyword evidence="2" id="KW-1185">Reference proteome</keyword>
<dbReference type="Gene3D" id="3.80.10.10">
    <property type="entry name" value="Ribonuclease Inhibitor"/>
    <property type="match status" value="1"/>
</dbReference>
<comment type="caution">
    <text evidence="1">The sequence shown here is derived from an EMBL/GenBank/DDBJ whole genome shotgun (WGS) entry which is preliminary data.</text>
</comment>
<name>A0A8H6IHS4_9AGAR</name>
<evidence type="ECO:0008006" key="3">
    <source>
        <dbReference type="Google" id="ProtNLM"/>
    </source>
</evidence>
<gene>
    <name evidence="1" type="ORF">DFP72DRAFT_320205</name>
</gene>
<evidence type="ECO:0000313" key="2">
    <source>
        <dbReference type="Proteomes" id="UP000521943"/>
    </source>
</evidence>
<accession>A0A8H6IHS4</accession>
<dbReference type="Proteomes" id="UP000521943">
    <property type="component" value="Unassembled WGS sequence"/>
</dbReference>
<evidence type="ECO:0000313" key="1">
    <source>
        <dbReference type="EMBL" id="KAF6764699.1"/>
    </source>
</evidence>
<organism evidence="1 2">
    <name type="scientific">Ephemerocybe angulata</name>
    <dbReference type="NCBI Taxonomy" id="980116"/>
    <lineage>
        <taxon>Eukaryota</taxon>
        <taxon>Fungi</taxon>
        <taxon>Dikarya</taxon>
        <taxon>Basidiomycota</taxon>
        <taxon>Agaricomycotina</taxon>
        <taxon>Agaricomycetes</taxon>
        <taxon>Agaricomycetidae</taxon>
        <taxon>Agaricales</taxon>
        <taxon>Agaricineae</taxon>
        <taxon>Psathyrellaceae</taxon>
        <taxon>Ephemerocybe</taxon>
    </lineage>
</organism>
<sequence>MELNSQERGIALKHGSTHHPNPFDTCPDEIVGEIFCSADNGPEIFETRCSIDRPYPSTPFYLSSVCRRWRLIAISTPALWAYIYIDNYHWLHRGSDQKEHAEAPLKGRHELHDFVETCFARSGKHPLYIQWRDSLTTSLPDPLLVSMLAKESHRWREIVFHSRGNVSTLEAILKHQDFKGLHVLRKIHIAEDMSPNPNLLGNSRAIGAPNLTSVVLCSSAENLNAMAGYISLTHITYLHLTINYDQRLPPVASVIASSSGLNYLHLSLNIAWHHIDSLQPGCTMDLPHLSRLSVSANPRCLWHFLSRMRVPALTHLHVSEEAPLGHEAGSPNVTDVDEFLDVVPPALEALTVQCMDFPQLKRLITATEPRKINLTDIVIGENDGDEWNIHTFLEDVVSCAGYTSRMQEVAIFNQVQHFEGADDGFIEAILDSLHRAAEGSPLFEDPRPLRIDIYSDLPIPEEAMDVFDPDTLPQCIDVCLYEDWTSPVDKWRGYFLDPDPEEDLSGFFSI</sequence>